<proteinExistence type="predicted"/>
<organism evidence="3 4">
    <name type="scientific">Citrus x changshan-huyou</name>
    <dbReference type="NCBI Taxonomy" id="2935761"/>
    <lineage>
        <taxon>Eukaryota</taxon>
        <taxon>Viridiplantae</taxon>
        <taxon>Streptophyta</taxon>
        <taxon>Embryophyta</taxon>
        <taxon>Tracheophyta</taxon>
        <taxon>Spermatophyta</taxon>
        <taxon>Magnoliopsida</taxon>
        <taxon>eudicotyledons</taxon>
        <taxon>Gunneridae</taxon>
        <taxon>Pentapetalae</taxon>
        <taxon>rosids</taxon>
        <taxon>malvids</taxon>
        <taxon>Sapindales</taxon>
        <taxon>Rutaceae</taxon>
        <taxon>Aurantioideae</taxon>
        <taxon>Citrus</taxon>
    </lineage>
</organism>
<evidence type="ECO:0000313" key="3">
    <source>
        <dbReference type="EMBL" id="KAK9181063.1"/>
    </source>
</evidence>
<dbReference type="Pfam" id="PF07727">
    <property type="entry name" value="RVT_2"/>
    <property type="match status" value="1"/>
</dbReference>
<feature type="region of interest" description="Disordered" evidence="1">
    <location>
        <begin position="50"/>
        <end position="100"/>
    </location>
</feature>
<dbReference type="EMBL" id="JBCGBO010000024">
    <property type="protein sequence ID" value="KAK9181063.1"/>
    <property type="molecule type" value="Genomic_DNA"/>
</dbReference>
<keyword evidence="4" id="KW-1185">Reference proteome</keyword>
<gene>
    <name evidence="3" type="ORF">WN944_024200</name>
</gene>
<feature type="compositionally biased region" description="Polar residues" evidence="1">
    <location>
        <begin position="50"/>
        <end position="76"/>
    </location>
</feature>
<name>A0AAP0LQ64_9ROSI</name>
<reference evidence="3 4" key="1">
    <citation type="submission" date="2024-05" db="EMBL/GenBank/DDBJ databases">
        <title>Haplotype-resolved chromosome-level genome assembly of Huyou (Citrus changshanensis).</title>
        <authorList>
            <person name="Miao C."/>
            <person name="Chen W."/>
            <person name="Wu Y."/>
            <person name="Wang L."/>
            <person name="Zhao S."/>
            <person name="Grierson D."/>
            <person name="Xu C."/>
            <person name="Chen K."/>
        </authorList>
    </citation>
    <scope>NUCLEOTIDE SEQUENCE [LARGE SCALE GENOMIC DNA]</scope>
    <source>
        <strain evidence="3">01-14</strain>
        <tissue evidence="3">Leaf</tissue>
    </source>
</reference>
<feature type="domain" description="Reverse transcriptase Ty1/copia-type" evidence="2">
    <location>
        <begin position="203"/>
        <end position="327"/>
    </location>
</feature>
<sequence length="327" mass="36808">MTPTQMQTPLSNYDSHVIRTLATLQEKQKDTIVAEDQSDNNLTASLNESISEEQNCNNTATSSTKVTNSDKIQTENSLSTDLTSSDRTQTEDPFSTNQKNYSDISGKLLVDFSSYTKNQPTTLSDISGNPVVDLTRPQQLQTNLSSSQNSHSMISRQKANNNHNLALQASQNQPIEPKTLKSALKNPIWVTAMEEEIKALHDNNTWHLVLRPIHNIVIGSKWVYRIKYKEDRTIDRYKARLVAKGFTQISGVDFDETFSPVIKPTTIRLVMAIAVSSKWPMKKLDVKNAFLHGKLKETVYMEQPPGFKNPNLSSFVCKLNKSIYGLK</sequence>
<dbReference type="InterPro" id="IPR013103">
    <property type="entry name" value="RVT_2"/>
</dbReference>
<evidence type="ECO:0000256" key="1">
    <source>
        <dbReference type="SAM" id="MobiDB-lite"/>
    </source>
</evidence>
<dbReference type="InterPro" id="IPR043502">
    <property type="entry name" value="DNA/RNA_pol_sf"/>
</dbReference>
<dbReference type="SUPFAM" id="SSF56672">
    <property type="entry name" value="DNA/RNA polymerases"/>
    <property type="match status" value="1"/>
</dbReference>
<feature type="compositionally biased region" description="Polar residues" evidence="1">
    <location>
        <begin position="91"/>
        <end position="100"/>
    </location>
</feature>
<evidence type="ECO:0000259" key="2">
    <source>
        <dbReference type="Pfam" id="PF07727"/>
    </source>
</evidence>
<dbReference type="AlphaFoldDB" id="A0AAP0LQ64"/>
<dbReference type="Proteomes" id="UP001428341">
    <property type="component" value="Unassembled WGS sequence"/>
</dbReference>
<comment type="caution">
    <text evidence="3">The sequence shown here is derived from an EMBL/GenBank/DDBJ whole genome shotgun (WGS) entry which is preliminary data.</text>
</comment>
<evidence type="ECO:0000313" key="4">
    <source>
        <dbReference type="Proteomes" id="UP001428341"/>
    </source>
</evidence>
<protein>
    <recommendedName>
        <fullName evidence="2">Reverse transcriptase Ty1/copia-type domain-containing protein</fullName>
    </recommendedName>
</protein>
<accession>A0AAP0LQ64</accession>
<feature type="compositionally biased region" description="Low complexity" evidence="1">
    <location>
        <begin position="77"/>
        <end position="86"/>
    </location>
</feature>